<evidence type="ECO:0000256" key="11">
    <source>
        <dbReference type="SAM" id="MobiDB-lite"/>
    </source>
</evidence>
<comment type="similarity">
    <text evidence="3">Belongs to the AAA ATPase family.</text>
</comment>
<feature type="compositionally biased region" description="Low complexity" evidence="11">
    <location>
        <begin position="164"/>
        <end position="180"/>
    </location>
</feature>
<keyword evidence="6" id="KW-0378">Hydrolase</keyword>
<dbReference type="InterPro" id="IPR045199">
    <property type="entry name" value="ATAD2-like"/>
</dbReference>
<dbReference type="Pfam" id="PF00439">
    <property type="entry name" value="Bromodomain"/>
    <property type="match status" value="1"/>
</dbReference>
<dbReference type="PROSITE" id="PS00674">
    <property type="entry name" value="AAA"/>
    <property type="match status" value="1"/>
</dbReference>
<dbReference type="Pfam" id="PF17862">
    <property type="entry name" value="AAA_lid_3"/>
    <property type="match status" value="1"/>
</dbReference>
<evidence type="ECO:0000313" key="14">
    <source>
        <dbReference type="Proteomes" id="UP000279259"/>
    </source>
</evidence>
<evidence type="ECO:0000256" key="10">
    <source>
        <dbReference type="PROSITE-ProRule" id="PRU00035"/>
    </source>
</evidence>
<evidence type="ECO:0000256" key="5">
    <source>
        <dbReference type="ARBA" id="ARBA00022741"/>
    </source>
</evidence>
<dbReference type="Proteomes" id="UP000279259">
    <property type="component" value="Unassembled WGS sequence"/>
</dbReference>
<dbReference type="Pfam" id="PF00004">
    <property type="entry name" value="AAA"/>
    <property type="match status" value="2"/>
</dbReference>
<comment type="subcellular location">
    <subcellularLocation>
        <location evidence="2">Chromosome</location>
    </subcellularLocation>
    <subcellularLocation>
        <location evidence="1">Nucleus</location>
    </subcellularLocation>
</comment>
<dbReference type="EMBL" id="RSCD01000013">
    <property type="protein sequence ID" value="RSH89631.1"/>
    <property type="molecule type" value="Genomic_DNA"/>
</dbReference>
<dbReference type="Gene3D" id="1.20.920.10">
    <property type="entry name" value="Bromodomain-like"/>
    <property type="match status" value="1"/>
</dbReference>
<dbReference type="GO" id="GO:0005634">
    <property type="term" value="C:nucleus"/>
    <property type="evidence" value="ECO:0007669"/>
    <property type="project" value="UniProtKB-SubCell"/>
</dbReference>
<dbReference type="PROSITE" id="PS50014">
    <property type="entry name" value="BROMODOMAIN_2"/>
    <property type="match status" value="1"/>
</dbReference>
<feature type="compositionally biased region" description="Basic residues" evidence="11">
    <location>
        <begin position="425"/>
        <end position="440"/>
    </location>
</feature>
<dbReference type="GO" id="GO:0042393">
    <property type="term" value="F:histone binding"/>
    <property type="evidence" value="ECO:0007669"/>
    <property type="project" value="UniProtKB-ARBA"/>
</dbReference>
<dbReference type="GO" id="GO:0045815">
    <property type="term" value="P:transcription initiation-coupled chromatin remodeling"/>
    <property type="evidence" value="ECO:0007669"/>
    <property type="project" value="TreeGrafter"/>
</dbReference>
<reference evidence="13 14" key="1">
    <citation type="submission" date="2018-11" db="EMBL/GenBank/DDBJ databases">
        <title>Genome sequence of Saitozyma podzolica DSM 27192.</title>
        <authorList>
            <person name="Aliyu H."/>
            <person name="Gorte O."/>
            <person name="Ochsenreither K."/>
        </authorList>
    </citation>
    <scope>NUCLEOTIDE SEQUENCE [LARGE SCALE GENOMIC DNA]</scope>
    <source>
        <strain evidence="13 14">DSM 27192</strain>
    </source>
</reference>
<feature type="compositionally biased region" description="Polar residues" evidence="11">
    <location>
        <begin position="336"/>
        <end position="345"/>
    </location>
</feature>
<feature type="domain" description="Bromo" evidence="12">
    <location>
        <begin position="1251"/>
        <end position="1294"/>
    </location>
</feature>
<dbReference type="STRING" id="1890683.A0A427YEP1"/>
<evidence type="ECO:0000256" key="3">
    <source>
        <dbReference type="ARBA" id="ARBA00006914"/>
    </source>
</evidence>
<dbReference type="GO" id="GO:0006337">
    <property type="term" value="P:nucleosome disassembly"/>
    <property type="evidence" value="ECO:0007669"/>
    <property type="project" value="TreeGrafter"/>
</dbReference>
<sequence length="1560" mass="169461">MSYPGYPDPTGHHYYPNQAPQQPPPHNPHPHQPGQSYPYSPSPQHQFPASAYPPPAQTEAYPYPPSYAQPAAQYIDPNQAYYAQPGGQYPVQNNAYSPQPAYHPPPQPDFQPQYQAYQHLQSQSPSLASAAVVQHSPIPPQPPIASPQVGVDPSLLWQPPPAQVPSVPSVASVPPQTSTPKPKVTLRIARPTSSTPASSEPTMHPRRSSSHVVKTEEVSTSGRPVRSARLQAQAQVHSYMEMDEQGSDVDGEGEDDGFADPGEEAGVPTRSGRVSKKPARYAGDDDFEDTIIETSPIIGEVRRGGRKTRRAVVDPDEEEDESAPAPPPRNAFPARSTRNSLQTASAPELGTPGPSYTNGDLHTPATGRRSSRRGKSRHSSADAESFEPSDEDAASDGDASSDPMVKGFEEEDDDLESRNSSPPRRNTRTQARRQPPRRSARQSARHDSDDEYARPKRNLRERPKVNYELPPMDISAEILQNAIAGASRPGGAKPGRPAASRFGKGLPWMLPGADRAQAMGDPDTSDSDDFAAPLKAPTGGAGSGPSAVGGAPRVTAPTDVPNFGRINPKSNMADADPLGVDMNVTFDNVGGLDDHINQLKEMVALPLLYPELFQQFGITPPRGVLFHGPPGTGKTLLARALAASCSSGNTKIAFFMRKGADVLSKWVGEAERQLRMLFEEARAAQPSIIFFDEIDGLAPVRSSKQDQIHASLVSTLLALMDGMDGRGQVIVIGATNRPDAVDPALRRPGRFDREFYFPLPNKDARKRIIGINTRKWDPRLSDDMLDRLATLTKGYGGADLRALCTEAALNAIQRRYPQIYRSTDRYELNAKSIQVQAKDFMMSIKKIIPSSARSTSSSAIQLPHHLVPLLSNPLDQLKAAIDAVLPRHKTLTALEEAQYEEDADEFEKHLMLQSLDKLRTFRPRVLVTGPRGMGQAHLGPAVLHHLEGFHVQSFDLGTLLGDSARTVEAALVQLFVEAKRHQPSVIYIPSLSVWANTLSESARATFSALLEGIPPSDPVLVLGIAEDDDIPFDVRSWFGWQNEGRVELVPPSEDERADYFSDLLAAIQRAPTEFPDAIPRKPRVLEQLPLAAPLPPRAPTEAEIAREAERDHNARNMLVVSFTQLVQEFMRKYRKVVSSVREDATSLSAILAEQAEQAAMAVAPSGELLVEGGVPLINGNGDAERDIVMSGGRGPIAETVGPHPDPLIASADAPMPPHAAAPVAISAPDVPAVNGVGGVTESSSPTWQAYPIDMDVIQRKLVRHKYFTPSEFLHDISLVEENASRLGDGDRQAKVAEMAANARLHVSGFDPKWTPEFEAYAERMRARKKERARMKEEAANAAAAATTTTAADAAGEGTRTQDAQEAGEHTQPKLDQSGVICPSSQVNAAGIVLGNGQSDGANGTSELGLKRAREGESQEAERETKRSRDDLPAPTPTSTSAPMPVHTPTSPVPASLALETEAVLPPSPTVHAPKTIHPPFVLPTIALSELAESLRRGTEGMSIEELEQLRASCFDRVWRRRGEWDRTAMMEEVRRVVEKFVGEAGRRREREREREAEMVG</sequence>
<organism evidence="13 14">
    <name type="scientific">Saitozyma podzolica</name>
    <dbReference type="NCBI Taxonomy" id="1890683"/>
    <lineage>
        <taxon>Eukaryota</taxon>
        <taxon>Fungi</taxon>
        <taxon>Dikarya</taxon>
        <taxon>Basidiomycota</taxon>
        <taxon>Agaricomycotina</taxon>
        <taxon>Tremellomycetes</taxon>
        <taxon>Tremellales</taxon>
        <taxon>Trimorphomycetaceae</taxon>
        <taxon>Saitozyma</taxon>
    </lineage>
</organism>
<dbReference type="InterPro" id="IPR036427">
    <property type="entry name" value="Bromodomain-like_sf"/>
</dbReference>
<dbReference type="GO" id="GO:0140674">
    <property type="term" value="F:ATP-dependent histone chaperone activity"/>
    <property type="evidence" value="ECO:0007669"/>
    <property type="project" value="UniProtKB-ARBA"/>
</dbReference>
<dbReference type="Gene3D" id="3.40.50.300">
    <property type="entry name" value="P-loop containing nucleotide triphosphate hydrolases"/>
    <property type="match status" value="2"/>
</dbReference>
<dbReference type="GO" id="GO:0016887">
    <property type="term" value="F:ATP hydrolysis activity"/>
    <property type="evidence" value="ECO:0007669"/>
    <property type="project" value="InterPro"/>
</dbReference>
<evidence type="ECO:0000259" key="12">
    <source>
        <dbReference type="PROSITE" id="PS50014"/>
    </source>
</evidence>
<keyword evidence="7" id="KW-0067">ATP-binding</keyword>
<feature type="compositionally biased region" description="Low complexity" evidence="11">
    <location>
        <begin position="191"/>
        <end position="202"/>
    </location>
</feature>
<keyword evidence="4" id="KW-0158">Chromosome</keyword>
<dbReference type="InterPro" id="IPR003959">
    <property type="entry name" value="ATPase_AAA_core"/>
</dbReference>
<feature type="region of interest" description="Disordered" evidence="11">
    <location>
        <begin position="1331"/>
        <end position="1380"/>
    </location>
</feature>
<dbReference type="GO" id="GO:0003682">
    <property type="term" value="F:chromatin binding"/>
    <property type="evidence" value="ECO:0007669"/>
    <property type="project" value="TreeGrafter"/>
</dbReference>
<proteinExistence type="inferred from homology"/>
<dbReference type="PANTHER" id="PTHR23069:SF0">
    <property type="entry name" value="TAT-BINDING HOMOLOG 7"/>
    <property type="match status" value="1"/>
</dbReference>
<feature type="region of interest" description="Disordered" evidence="11">
    <location>
        <begin position="1392"/>
        <end position="1450"/>
    </location>
</feature>
<keyword evidence="5" id="KW-0547">Nucleotide-binding</keyword>
<feature type="compositionally biased region" description="Basic residues" evidence="11">
    <location>
        <begin position="369"/>
        <end position="378"/>
    </location>
</feature>
<keyword evidence="8 10" id="KW-0103">Bromodomain</keyword>
<dbReference type="InterPro" id="IPR003960">
    <property type="entry name" value="ATPase_AAA_CS"/>
</dbReference>
<feature type="region of interest" description="Disordered" evidence="11">
    <location>
        <begin position="514"/>
        <end position="553"/>
    </location>
</feature>
<dbReference type="PANTHER" id="PTHR23069">
    <property type="entry name" value="AAA DOMAIN-CONTAINING"/>
    <property type="match status" value="1"/>
</dbReference>
<feature type="compositionally biased region" description="Low complexity" evidence="11">
    <location>
        <begin position="1339"/>
        <end position="1360"/>
    </location>
</feature>
<dbReference type="FunFam" id="3.40.50.300:FF:001218">
    <property type="entry name" value="AAA family ATPase, putative"/>
    <property type="match status" value="1"/>
</dbReference>
<evidence type="ECO:0000256" key="9">
    <source>
        <dbReference type="ARBA" id="ARBA00023242"/>
    </source>
</evidence>
<feature type="compositionally biased region" description="Low complexity" evidence="11">
    <location>
        <begin position="32"/>
        <end position="48"/>
    </location>
</feature>
<dbReference type="InterPro" id="IPR003593">
    <property type="entry name" value="AAA+_ATPase"/>
</dbReference>
<dbReference type="InterPro" id="IPR001487">
    <property type="entry name" value="Bromodomain"/>
</dbReference>
<feature type="compositionally biased region" description="Acidic residues" evidence="11">
    <location>
        <begin position="241"/>
        <end position="263"/>
    </location>
</feature>
<comment type="caution">
    <text evidence="13">The sequence shown here is derived from an EMBL/GenBank/DDBJ whole genome shotgun (WGS) entry which is preliminary data.</text>
</comment>
<feature type="compositionally biased region" description="Basic and acidic residues" evidence="11">
    <location>
        <begin position="444"/>
        <end position="465"/>
    </location>
</feature>
<feature type="compositionally biased region" description="Pro residues" evidence="11">
    <location>
        <begin position="51"/>
        <end position="67"/>
    </location>
</feature>
<feature type="compositionally biased region" description="Basic and acidic residues" evidence="11">
    <location>
        <begin position="1408"/>
        <end position="1431"/>
    </location>
</feature>
<dbReference type="SUPFAM" id="SSF47370">
    <property type="entry name" value="Bromodomain"/>
    <property type="match status" value="1"/>
</dbReference>
<dbReference type="InterPro" id="IPR027417">
    <property type="entry name" value="P-loop_NTPase"/>
</dbReference>
<dbReference type="SUPFAM" id="SSF52540">
    <property type="entry name" value="P-loop containing nucleoside triphosphate hydrolases"/>
    <property type="match status" value="2"/>
</dbReference>
<dbReference type="OrthoDB" id="5421at2759"/>
<dbReference type="InterPro" id="IPR041569">
    <property type="entry name" value="AAA_lid_3"/>
</dbReference>
<dbReference type="FunFam" id="1.10.8.60:FF:000016">
    <property type="entry name" value="ATPase family AAA domain-containing protein 2B"/>
    <property type="match status" value="1"/>
</dbReference>
<dbReference type="GO" id="GO:0006334">
    <property type="term" value="P:nucleosome assembly"/>
    <property type="evidence" value="ECO:0007669"/>
    <property type="project" value="TreeGrafter"/>
</dbReference>
<name>A0A427YEP1_9TREE</name>
<dbReference type="Gene3D" id="1.10.8.60">
    <property type="match status" value="1"/>
</dbReference>
<evidence type="ECO:0000256" key="7">
    <source>
        <dbReference type="ARBA" id="ARBA00022840"/>
    </source>
</evidence>
<evidence type="ECO:0000313" key="13">
    <source>
        <dbReference type="EMBL" id="RSH89631.1"/>
    </source>
</evidence>
<protein>
    <recommendedName>
        <fullName evidence="12">Bromo domain-containing protein</fullName>
    </recommendedName>
</protein>
<feature type="compositionally biased region" description="Polar residues" evidence="11">
    <location>
        <begin position="1395"/>
        <end position="1405"/>
    </location>
</feature>
<feature type="compositionally biased region" description="Pro residues" evidence="11">
    <location>
        <begin position="21"/>
        <end position="31"/>
    </location>
</feature>
<dbReference type="FunFam" id="3.40.50.300:FF:000061">
    <property type="entry name" value="ATPase family, AAA domain-containing 2"/>
    <property type="match status" value="1"/>
</dbReference>
<keyword evidence="9" id="KW-0539">Nucleus</keyword>
<evidence type="ECO:0000256" key="8">
    <source>
        <dbReference type="ARBA" id="ARBA00023117"/>
    </source>
</evidence>
<evidence type="ECO:0000256" key="1">
    <source>
        <dbReference type="ARBA" id="ARBA00004123"/>
    </source>
</evidence>
<evidence type="ECO:0000256" key="2">
    <source>
        <dbReference type="ARBA" id="ARBA00004286"/>
    </source>
</evidence>
<feature type="compositionally biased region" description="Low complexity" evidence="11">
    <location>
        <begin position="110"/>
        <end position="136"/>
    </location>
</feature>
<dbReference type="GO" id="GO:0005524">
    <property type="term" value="F:ATP binding"/>
    <property type="evidence" value="ECO:0007669"/>
    <property type="project" value="UniProtKB-KW"/>
</dbReference>
<evidence type="ECO:0000256" key="4">
    <source>
        <dbReference type="ARBA" id="ARBA00022454"/>
    </source>
</evidence>
<evidence type="ECO:0000256" key="6">
    <source>
        <dbReference type="ARBA" id="ARBA00022801"/>
    </source>
</evidence>
<dbReference type="GO" id="GO:0000785">
    <property type="term" value="C:chromatin"/>
    <property type="evidence" value="ECO:0007669"/>
    <property type="project" value="UniProtKB-ARBA"/>
</dbReference>
<dbReference type="SMART" id="SM00382">
    <property type="entry name" value="AAA"/>
    <property type="match status" value="1"/>
</dbReference>
<feature type="region of interest" description="Disordered" evidence="11">
    <location>
        <begin position="1"/>
        <end position="468"/>
    </location>
</feature>
<accession>A0A427YEP1</accession>
<feature type="compositionally biased region" description="Acidic residues" evidence="11">
    <location>
        <begin position="384"/>
        <end position="395"/>
    </location>
</feature>
<keyword evidence="14" id="KW-1185">Reference proteome</keyword>
<gene>
    <name evidence="13" type="ORF">EHS25_002182</name>
</gene>